<feature type="domain" description="SHSP" evidence="3">
    <location>
        <begin position="41"/>
        <end position="154"/>
    </location>
</feature>
<dbReference type="PROSITE" id="PS01031">
    <property type="entry name" value="SHSP"/>
    <property type="match status" value="1"/>
</dbReference>
<dbReference type="InterPro" id="IPR031107">
    <property type="entry name" value="Small_HSP"/>
</dbReference>
<dbReference type="EMBL" id="JAAZBX010000004">
    <property type="protein sequence ID" value="NLD25293.1"/>
    <property type="molecule type" value="Genomic_DNA"/>
</dbReference>
<reference evidence="4 5" key="1">
    <citation type="journal article" date="2020" name="Biotechnol. Biofuels">
        <title>New insights from the biogas microbiome by comprehensive genome-resolved metagenomics of nearly 1600 species originating from multiple anaerobic digesters.</title>
        <authorList>
            <person name="Campanaro S."/>
            <person name="Treu L."/>
            <person name="Rodriguez-R L.M."/>
            <person name="Kovalovszki A."/>
            <person name="Ziels R.M."/>
            <person name="Maus I."/>
            <person name="Zhu X."/>
            <person name="Kougias P.G."/>
            <person name="Basile A."/>
            <person name="Luo G."/>
            <person name="Schluter A."/>
            <person name="Konstantinidis K.T."/>
            <person name="Angelidaki I."/>
        </authorList>
    </citation>
    <scope>NUCLEOTIDE SEQUENCE [LARGE SCALE GENOMIC DNA]</scope>
    <source>
        <strain evidence="4">AS06rmzACSIP_65</strain>
    </source>
</reference>
<evidence type="ECO:0000256" key="2">
    <source>
        <dbReference type="RuleBase" id="RU003616"/>
    </source>
</evidence>
<dbReference type="PANTHER" id="PTHR11527">
    <property type="entry name" value="HEAT-SHOCK PROTEIN 20 FAMILY MEMBER"/>
    <property type="match status" value="1"/>
</dbReference>
<evidence type="ECO:0000259" key="3">
    <source>
        <dbReference type="PROSITE" id="PS01031"/>
    </source>
</evidence>
<organism evidence="4 5">
    <name type="scientific">Candidatus Dojkabacteria bacterium</name>
    <dbReference type="NCBI Taxonomy" id="2099670"/>
    <lineage>
        <taxon>Bacteria</taxon>
        <taxon>Candidatus Dojkabacteria</taxon>
    </lineage>
</organism>
<gene>
    <name evidence="4" type="ORF">GX656_01470</name>
</gene>
<dbReference type="SUPFAM" id="SSF49764">
    <property type="entry name" value="HSP20-like chaperones"/>
    <property type="match status" value="1"/>
</dbReference>
<proteinExistence type="inferred from homology"/>
<comment type="similarity">
    <text evidence="1 2">Belongs to the small heat shock protein (HSP20) family.</text>
</comment>
<sequence length="154" mass="17874">MKITKREENNPQISTSLYTPVRSIFDDFFRMPSLVDDVFNRTAMPSYSNLSADIWEEDQNYFVKMALPGVSKDEINIEIDQDVIRISGSKKLEEKDEGKRKYYFRSLDTRFEQSFNLPTVVNAEKAEASFKDGVLEVKLPKAEQYKPKKIEISS</sequence>
<dbReference type="Gene3D" id="2.60.40.790">
    <property type="match status" value="1"/>
</dbReference>
<protein>
    <submittedName>
        <fullName evidence="4">Hsp20/alpha crystallin family protein</fullName>
    </submittedName>
</protein>
<dbReference type="CDD" id="cd06464">
    <property type="entry name" value="ACD_sHsps-like"/>
    <property type="match status" value="1"/>
</dbReference>
<evidence type="ECO:0000256" key="1">
    <source>
        <dbReference type="PROSITE-ProRule" id="PRU00285"/>
    </source>
</evidence>
<dbReference type="Proteomes" id="UP000545876">
    <property type="component" value="Unassembled WGS sequence"/>
</dbReference>
<comment type="caution">
    <text evidence="4">The sequence shown here is derived from an EMBL/GenBank/DDBJ whole genome shotgun (WGS) entry which is preliminary data.</text>
</comment>
<dbReference type="Pfam" id="PF00011">
    <property type="entry name" value="HSP20"/>
    <property type="match status" value="1"/>
</dbReference>
<dbReference type="InterPro" id="IPR008978">
    <property type="entry name" value="HSP20-like_chaperone"/>
</dbReference>
<dbReference type="AlphaFoldDB" id="A0A847D1E0"/>
<evidence type="ECO:0000313" key="4">
    <source>
        <dbReference type="EMBL" id="NLD25293.1"/>
    </source>
</evidence>
<dbReference type="InterPro" id="IPR002068">
    <property type="entry name" value="A-crystallin/Hsp20_dom"/>
</dbReference>
<accession>A0A847D1E0</accession>
<name>A0A847D1E0_9BACT</name>
<evidence type="ECO:0000313" key="5">
    <source>
        <dbReference type="Proteomes" id="UP000545876"/>
    </source>
</evidence>